<proteinExistence type="predicted"/>
<name>A0A6A6FJ88_9PEZI</name>
<feature type="compositionally biased region" description="Low complexity" evidence="1">
    <location>
        <begin position="30"/>
        <end position="43"/>
    </location>
</feature>
<dbReference type="AlphaFoldDB" id="A0A6A6FJ88"/>
<feature type="region of interest" description="Disordered" evidence="1">
    <location>
        <begin position="14"/>
        <end position="75"/>
    </location>
</feature>
<sequence>MCLVTPKKEYVVRGRDLPPRPVSNYYGGPRSSSRSVYRRTSASVPVERLSRSSYHEPRRSGERVVYKRTSRTYVA</sequence>
<feature type="compositionally biased region" description="Basic residues" evidence="1">
    <location>
        <begin position="66"/>
        <end position="75"/>
    </location>
</feature>
<feature type="compositionally biased region" description="Basic and acidic residues" evidence="1">
    <location>
        <begin position="48"/>
        <end position="65"/>
    </location>
</feature>
<gene>
    <name evidence="2" type="ORF">CERZMDRAFT_90466</name>
</gene>
<evidence type="ECO:0000256" key="1">
    <source>
        <dbReference type="SAM" id="MobiDB-lite"/>
    </source>
</evidence>
<evidence type="ECO:0000313" key="2">
    <source>
        <dbReference type="EMBL" id="KAF2213492.1"/>
    </source>
</evidence>
<dbReference type="EMBL" id="ML992670">
    <property type="protein sequence ID" value="KAF2213492.1"/>
    <property type="molecule type" value="Genomic_DNA"/>
</dbReference>
<dbReference type="Proteomes" id="UP000799539">
    <property type="component" value="Unassembled WGS sequence"/>
</dbReference>
<protein>
    <submittedName>
        <fullName evidence="2">Uncharacterized protein</fullName>
    </submittedName>
</protein>
<keyword evidence="3" id="KW-1185">Reference proteome</keyword>
<evidence type="ECO:0000313" key="3">
    <source>
        <dbReference type="Proteomes" id="UP000799539"/>
    </source>
</evidence>
<reference evidence="2" key="1">
    <citation type="journal article" date="2020" name="Stud. Mycol.">
        <title>101 Dothideomycetes genomes: a test case for predicting lifestyles and emergence of pathogens.</title>
        <authorList>
            <person name="Haridas S."/>
            <person name="Albert R."/>
            <person name="Binder M."/>
            <person name="Bloem J."/>
            <person name="Labutti K."/>
            <person name="Salamov A."/>
            <person name="Andreopoulos B."/>
            <person name="Baker S."/>
            <person name="Barry K."/>
            <person name="Bills G."/>
            <person name="Bluhm B."/>
            <person name="Cannon C."/>
            <person name="Castanera R."/>
            <person name="Culley D."/>
            <person name="Daum C."/>
            <person name="Ezra D."/>
            <person name="Gonzalez J."/>
            <person name="Henrissat B."/>
            <person name="Kuo A."/>
            <person name="Liang C."/>
            <person name="Lipzen A."/>
            <person name="Lutzoni F."/>
            <person name="Magnuson J."/>
            <person name="Mondo S."/>
            <person name="Nolan M."/>
            <person name="Ohm R."/>
            <person name="Pangilinan J."/>
            <person name="Park H.-J."/>
            <person name="Ramirez L."/>
            <person name="Alfaro M."/>
            <person name="Sun H."/>
            <person name="Tritt A."/>
            <person name="Yoshinaga Y."/>
            <person name="Zwiers L.-H."/>
            <person name="Turgeon B."/>
            <person name="Goodwin S."/>
            <person name="Spatafora J."/>
            <person name="Crous P."/>
            <person name="Grigoriev I."/>
        </authorList>
    </citation>
    <scope>NUCLEOTIDE SEQUENCE</scope>
    <source>
        <strain evidence="2">SCOH1-5</strain>
    </source>
</reference>
<accession>A0A6A6FJ88</accession>
<organism evidence="2 3">
    <name type="scientific">Cercospora zeae-maydis SCOH1-5</name>
    <dbReference type="NCBI Taxonomy" id="717836"/>
    <lineage>
        <taxon>Eukaryota</taxon>
        <taxon>Fungi</taxon>
        <taxon>Dikarya</taxon>
        <taxon>Ascomycota</taxon>
        <taxon>Pezizomycotina</taxon>
        <taxon>Dothideomycetes</taxon>
        <taxon>Dothideomycetidae</taxon>
        <taxon>Mycosphaerellales</taxon>
        <taxon>Mycosphaerellaceae</taxon>
        <taxon>Cercospora</taxon>
    </lineage>
</organism>